<dbReference type="GO" id="GO:0071819">
    <property type="term" value="C:DUBm complex"/>
    <property type="evidence" value="ECO:0007669"/>
    <property type="project" value="UniProtKB-UniRule"/>
</dbReference>
<dbReference type="GO" id="GO:0006368">
    <property type="term" value="P:transcription elongation by RNA polymerase II"/>
    <property type="evidence" value="ECO:0007669"/>
    <property type="project" value="UniProtKB-UniRule"/>
</dbReference>
<comment type="function">
    <text evidence="3">Involved in mRNA export coupled transcription activation by association with both the TREX-2 and the SAGA complexes. At the promoters, SAGA is required for recruitment of the basal transcription machinery. It influences RNA polymerase II transcriptional activity through different activities such as TBP interaction and promoter selectivity, interaction with transcription activators, and chromatin modification through histone acetylation and deubiquitination. Within the SAGA complex, participates to a subcomplex required for deubiquitination of H2B and for the maintenance of steady-state H3 methylation levels. The TREX-2 complex functions in docking export-competent ribonucleoprotein particles (mRNPs) to the nuclear entrance of the nuclear pore complex (nuclear basket). TREX-2 participates in mRNA export and accurate chromatin positioning in the nucleus by tethering genes to the nuclear periphery. May also be involved in cytoplasmic mRNA decay by interaction with components of P-bodies.</text>
</comment>
<dbReference type="GO" id="GO:0070390">
    <property type="term" value="C:transcription export complex 2"/>
    <property type="evidence" value="ECO:0007669"/>
    <property type="project" value="UniProtKB-UniRule"/>
</dbReference>
<dbReference type="GO" id="GO:0003713">
    <property type="term" value="F:transcription coactivator activity"/>
    <property type="evidence" value="ECO:0007669"/>
    <property type="project" value="UniProtKB-UniRule"/>
</dbReference>
<comment type="subcellular location">
    <subcellularLocation>
        <location evidence="3">Nucleus</location>
        <location evidence="3">Nucleoplasm</location>
    </subcellularLocation>
    <subcellularLocation>
        <location evidence="3">Cytoplasm</location>
        <location evidence="3">P-body</location>
    </subcellularLocation>
</comment>
<dbReference type="GO" id="GO:0005643">
    <property type="term" value="C:nuclear pore"/>
    <property type="evidence" value="ECO:0007669"/>
    <property type="project" value="UniProtKB-UniRule"/>
</dbReference>
<dbReference type="EMBL" id="BDGX01000035">
    <property type="protein sequence ID" value="GAV53415.1"/>
    <property type="molecule type" value="Genomic_DNA"/>
</dbReference>
<keyword evidence="3" id="KW-0805">Transcription regulation</keyword>
<keyword evidence="3" id="KW-0804">Transcription</keyword>
<protein>
    <recommendedName>
        <fullName evidence="3">Transcription and mRNA export factor SUS1</fullName>
    </recommendedName>
</protein>
<keyword evidence="3" id="KW-0653">Protein transport</keyword>
<comment type="caution">
    <text evidence="4">The sequence shown here is derived from an EMBL/GenBank/DDBJ whole genome shotgun (WGS) entry which is preliminary data.</text>
</comment>
<keyword evidence="3" id="KW-0010">Activator</keyword>
<dbReference type="GO" id="GO:0005654">
    <property type="term" value="C:nucleoplasm"/>
    <property type="evidence" value="ECO:0007669"/>
    <property type="project" value="UniProtKB-SubCell"/>
</dbReference>
<reference evidence="4 5" key="1">
    <citation type="submission" date="2016-08" db="EMBL/GenBank/DDBJ databases">
        <title>Draft genome sequence of allopolyploid Zygosaccharomyces rouxii.</title>
        <authorList>
            <person name="Watanabe J."/>
            <person name="Uehara K."/>
            <person name="Mogi Y."/>
            <person name="Tsukioka Y."/>
        </authorList>
    </citation>
    <scope>NUCLEOTIDE SEQUENCE [LARGE SCALE GENOMIC DNA]</scope>
    <source>
        <strain evidence="4 5">NBRC 110957</strain>
    </source>
</reference>
<proteinExistence type="inferred from homology"/>
<evidence type="ECO:0000313" key="5">
    <source>
        <dbReference type="Proteomes" id="UP000187013"/>
    </source>
</evidence>
<name>A0A1Q3ACR8_ZYGRO</name>
<dbReference type="GO" id="GO:0000124">
    <property type="term" value="C:SAGA complex"/>
    <property type="evidence" value="ECO:0007669"/>
    <property type="project" value="UniProtKB-UniRule"/>
</dbReference>
<evidence type="ECO:0000256" key="2">
    <source>
        <dbReference type="ARBA" id="ARBA00023010"/>
    </source>
</evidence>
<dbReference type="GO" id="GO:0015031">
    <property type="term" value="P:protein transport"/>
    <property type="evidence" value="ECO:0007669"/>
    <property type="project" value="UniProtKB-KW"/>
</dbReference>
<evidence type="ECO:0000256" key="3">
    <source>
        <dbReference type="HAMAP-Rule" id="MF_03046"/>
    </source>
</evidence>
<dbReference type="Gene3D" id="1.10.246.140">
    <property type="match status" value="1"/>
</dbReference>
<dbReference type="GO" id="GO:0006325">
    <property type="term" value="P:chromatin organization"/>
    <property type="evidence" value="ECO:0007669"/>
    <property type="project" value="UniProtKB-KW"/>
</dbReference>
<comment type="subunit">
    <text evidence="3">Component of the nuclear pore complex (NPC)-associated TREX-2 complex (transcription and export complex 2), composed of at least SUS1, SAC3, THP1, SEM1, and CDC31. TREX-2 contains 2 SUS1 chains. The TREX-2 complex interacts with the nucleoporin NUP1. Component of the 1.8 MDa SAGA transcription coactivator-HAT complex. SAGA is built of 5 distinct domains with specialized functions. Within the SAGA complex, SUS1, SGF11, SGF73 and UBP8 form an additional subcomplex of SAGA called the DUB module (deubiquitination module). Interacts directly with THP1, SAC3, SGF11, and with the RNA polymerase II.</text>
</comment>
<dbReference type="OrthoDB" id="6221744at2759"/>
<keyword evidence="3" id="KW-0813">Transport</keyword>
<dbReference type="GO" id="GO:0000932">
    <property type="term" value="C:P-body"/>
    <property type="evidence" value="ECO:0007669"/>
    <property type="project" value="UniProtKB-SubCell"/>
</dbReference>
<evidence type="ECO:0000256" key="1">
    <source>
        <dbReference type="ARBA" id="ARBA00022853"/>
    </source>
</evidence>
<keyword evidence="2 3" id="KW-0811">Translocation</keyword>
<keyword evidence="3" id="KW-0963">Cytoplasm</keyword>
<evidence type="ECO:0000313" key="4">
    <source>
        <dbReference type="EMBL" id="GAV53415.1"/>
    </source>
</evidence>
<dbReference type="AlphaFoldDB" id="A0A1Q3ACR8"/>
<keyword evidence="1 3" id="KW-0156">Chromatin regulator</keyword>
<organism evidence="4 5">
    <name type="scientific">Zygosaccharomyces rouxii</name>
    <dbReference type="NCBI Taxonomy" id="4956"/>
    <lineage>
        <taxon>Eukaryota</taxon>
        <taxon>Fungi</taxon>
        <taxon>Dikarya</taxon>
        <taxon>Ascomycota</taxon>
        <taxon>Saccharomycotina</taxon>
        <taxon>Saccharomycetes</taxon>
        <taxon>Saccharomycetales</taxon>
        <taxon>Saccharomycetaceae</taxon>
        <taxon>Zygosaccharomyces</taxon>
    </lineage>
</organism>
<dbReference type="Pfam" id="PF10163">
    <property type="entry name" value="EnY2"/>
    <property type="match status" value="1"/>
</dbReference>
<dbReference type="Proteomes" id="UP000187013">
    <property type="component" value="Unassembled WGS sequence"/>
</dbReference>
<keyword evidence="3" id="KW-0539">Nucleus</keyword>
<comment type="similarity">
    <text evidence="3">Belongs to the ENY2 family.</text>
</comment>
<dbReference type="InterPro" id="IPR038212">
    <property type="entry name" value="TF_EnY2_sf"/>
</dbReference>
<sequence length="102" mass="11587">MNGATTNNNGTPELKAQIQQYLVESGNYEMISNKLNERLLKDGWIDELKKIVNKEVNSSNSTHFTQILSKVEPRALEMVPETTKQEVLDQIKVILDEVVDVE</sequence>
<keyword evidence="3" id="KW-0509">mRNA transport</keyword>
<accession>A0A1Q3ACR8</accession>
<dbReference type="InterPro" id="IPR018783">
    <property type="entry name" value="TF_ENY2"/>
</dbReference>
<dbReference type="PANTHER" id="PTHR12514">
    <property type="entry name" value="ENHANCER OF YELLOW 2 TRANSCRIPTION FACTOR"/>
    <property type="match status" value="1"/>
</dbReference>
<gene>
    <name evidence="3" type="primary">SUS1</name>
    <name evidence="4" type="ORF">ZYGR_0AI06990</name>
</gene>
<dbReference type="GO" id="GO:0006406">
    <property type="term" value="P:mRNA export from nucleus"/>
    <property type="evidence" value="ECO:0007669"/>
    <property type="project" value="UniProtKB-UniRule"/>
</dbReference>
<dbReference type="HAMAP" id="MF_03046">
    <property type="entry name" value="ENY2_Sus1"/>
    <property type="match status" value="1"/>
</dbReference>